<evidence type="ECO:0000256" key="1">
    <source>
        <dbReference type="ARBA" id="ARBA00004123"/>
    </source>
</evidence>
<dbReference type="PANTHER" id="PTHR23362:SF2">
    <property type="entry name" value="PROTEIN FAR1-RELATED SEQUENCE-RELATED"/>
    <property type="match status" value="1"/>
</dbReference>
<evidence type="ECO:0000313" key="4">
    <source>
        <dbReference type="Proteomes" id="UP000005237"/>
    </source>
</evidence>
<feature type="domain" description="SPK" evidence="2">
    <location>
        <begin position="39"/>
        <end position="114"/>
    </location>
</feature>
<sequence length="222" mass="26008">MRVSVSDAPPQLKNPFTPEEDESIWRFLVGNPRNMGPMALWKKFKMETLSKRTVTVLSNRFKYILAPNLHVTKLSMPTKLDLYRKYKLPVNERFRVMLQRRMRVDIDDQGYIVEKEDDEAEGGKQLAPIISSIKELINNTVVNAFKQLEDVRQCTSSQQNIRVKLFLRNLKRTVFNLNSSALKHIEQRIDYKIQCLRRDEVTEISVDEIRSVLDIMLKIVGR</sequence>
<dbReference type="SUPFAM" id="SSF46689">
    <property type="entry name" value="Homeodomain-like"/>
    <property type="match status" value="1"/>
</dbReference>
<organism evidence="3 4">
    <name type="scientific">Caenorhabditis japonica</name>
    <dbReference type="NCBI Taxonomy" id="281687"/>
    <lineage>
        <taxon>Eukaryota</taxon>
        <taxon>Metazoa</taxon>
        <taxon>Ecdysozoa</taxon>
        <taxon>Nematoda</taxon>
        <taxon>Chromadorea</taxon>
        <taxon>Rhabditida</taxon>
        <taxon>Rhabditina</taxon>
        <taxon>Rhabditomorpha</taxon>
        <taxon>Rhabditoidea</taxon>
        <taxon>Rhabditidae</taxon>
        <taxon>Peloderinae</taxon>
        <taxon>Caenorhabditis</taxon>
    </lineage>
</organism>
<dbReference type="InterPro" id="IPR009057">
    <property type="entry name" value="Homeodomain-like_sf"/>
</dbReference>
<reference evidence="4" key="1">
    <citation type="submission" date="2010-08" db="EMBL/GenBank/DDBJ databases">
        <authorList>
            <consortium name="Caenorhabditis japonica Sequencing Consortium"/>
            <person name="Wilson R.K."/>
        </authorList>
    </citation>
    <scope>NUCLEOTIDE SEQUENCE [LARGE SCALE GENOMIC DNA]</scope>
    <source>
        <strain evidence="4">DF5081</strain>
    </source>
</reference>
<keyword evidence="4" id="KW-1185">Reference proteome</keyword>
<dbReference type="InterPro" id="IPR006570">
    <property type="entry name" value="SPK_dom"/>
</dbReference>
<dbReference type="Proteomes" id="UP000005237">
    <property type="component" value="Unassembled WGS sequence"/>
</dbReference>
<dbReference type="PANTHER" id="PTHR23362">
    <property type="entry name" value="L-PLASTIN-RELATED"/>
    <property type="match status" value="1"/>
</dbReference>
<dbReference type="AlphaFoldDB" id="A0A8R1HXL6"/>
<comment type="subcellular location">
    <subcellularLocation>
        <location evidence="1">Nucleus</location>
    </subcellularLocation>
</comment>
<evidence type="ECO:0000313" key="3">
    <source>
        <dbReference type="EnsemblMetazoa" id="CJA13842.1"/>
    </source>
</evidence>
<dbReference type="EnsemblMetazoa" id="CJA13842.1">
    <property type="protein sequence ID" value="CJA13842.1"/>
    <property type="gene ID" value="WBGene00133046"/>
</dbReference>
<dbReference type="Pfam" id="PF04435">
    <property type="entry name" value="SPK"/>
    <property type="match status" value="1"/>
</dbReference>
<dbReference type="InterPro" id="IPR053315">
    <property type="entry name" value="Peptidase_C14A"/>
</dbReference>
<protein>
    <submittedName>
        <fullName evidence="3">SPK domain-containing protein</fullName>
    </submittedName>
</protein>
<evidence type="ECO:0000259" key="2">
    <source>
        <dbReference type="Pfam" id="PF04435"/>
    </source>
</evidence>
<name>A0A8R1HXL6_CAEJA</name>
<accession>A0A8R1HXL6</accession>
<reference evidence="3" key="2">
    <citation type="submission" date="2022-06" db="UniProtKB">
        <authorList>
            <consortium name="EnsemblMetazoa"/>
        </authorList>
    </citation>
    <scope>IDENTIFICATION</scope>
    <source>
        <strain evidence="3">DF5081</strain>
    </source>
</reference>
<dbReference type="GO" id="GO:0005634">
    <property type="term" value="C:nucleus"/>
    <property type="evidence" value="ECO:0007669"/>
    <property type="project" value="UniProtKB-SubCell"/>
</dbReference>
<proteinExistence type="predicted"/>
<dbReference type="Gene3D" id="1.10.10.60">
    <property type="entry name" value="Homeodomain-like"/>
    <property type="match status" value="1"/>
</dbReference>